<accession>A0AA38VJV2</accession>
<evidence type="ECO:0000313" key="2">
    <source>
        <dbReference type="EMBL" id="KAJ9156116.1"/>
    </source>
</evidence>
<feature type="region of interest" description="Disordered" evidence="1">
    <location>
        <begin position="348"/>
        <end position="373"/>
    </location>
</feature>
<reference evidence="2" key="1">
    <citation type="submission" date="2022-07" db="EMBL/GenBank/DDBJ databases">
        <title>Fungi with potential for degradation of polypropylene.</title>
        <authorList>
            <person name="Gostincar C."/>
        </authorList>
    </citation>
    <scope>NUCLEOTIDE SEQUENCE</scope>
    <source>
        <strain evidence="2">EXF-13308</strain>
    </source>
</reference>
<dbReference type="AlphaFoldDB" id="A0AA38VJV2"/>
<evidence type="ECO:0000313" key="3">
    <source>
        <dbReference type="Proteomes" id="UP001174694"/>
    </source>
</evidence>
<evidence type="ECO:0000256" key="1">
    <source>
        <dbReference type="SAM" id="MobiDB-lite"/>
    </source>
</evidence>
<name>A0AA38VJV2_9PEZI</name>
<gene>
    <name evidence="2" type="ORF">NKR23_g1373</name>
</gene>
<comment type="caution">
    <text evidence="2">The sequence shown here is derived from an EMBL/GenBank/DDBJ whole genome shotgun (WGS) entry which is preliminary data.</text>
</comment>
<dbReference type="EMBL" id="JANBVO010000002">
    <property type="protein sequence ID" value="KAJ9156116.1"/>
    <property type="molecule type" value="Genomic_DNA"/>
</dbReference>
<dbReference type="Proteomes" id="UP001174694">
    <property type="component" value="Unassembled WGS sequence"/>
</dbReference>
<feature type="compositionally biased region" description="Polar residues" evidence="1">
    <location>
        <begin position="353"/>
        <end position="373"/>
    </location>
</feature>
<feature type="region of interest" description="Disordered" evidence="1">
    <location>
        <begin position="652"/>
        <end position="674"/>
    </location>
</feature>
<proteinExistence type="predicted"/>
<keyword evidence="3" id="KW-1185">Reference proteome</keyword>
<sequence>MASTDIGLAAQGIDHKGLLRARNPAARIPVDSAQSMLFDQPRPKINYEKLEKMLDAVNTNNVSKVDTEHLAIPKVNKQAAMERIRDWIDIPYARTHRNDDDDTTTTAAGYEEILCKTLSEKVAILSIRECNLPATPRTPTKKSKTFVLDVTPAEKAYISGSSNVCFGDLRMTKDLGITLGKNKDTDSIETKTKTDAFFDGAKRESHRYRRSNSVSPELLREKAGARAQECYRLAETERLLVKDPAIASIGPTIKSPHRGRPAESDRFKDLLGRLRLQIGETTQVKSREKAETIIIAKPIHDVLTKAASEAPEQPEAPMKIATMSVRSQIYADSLISSQEQVAENMKLRRTDSGYLSPTQESGDSQETPMSNASKTANDRLREAVFGLVKHEKNDSHDSGLSLFNDQSVMTESVLNPKAREFSPVKEKKSMRSQCLVLNAAAGTEGYQKETMEEAAARIAAMIAAGSPVKHRGVHTPNNFFPANNMNTQMPPVEINNFGPDFFPPAQAAMTAPPGFNLHPMAPPPGFDFPPMSAPPGFNGPPMVDFNSMMDAAQMVMPFPEQNFMAMTSQIPPFAPQMPMAVQQMQQQMQPHFPGAVFPQPAIATAQVPFVASMPAAPARRAPRPCRKPKAPNSMGQQAYEAWVEHLRMTEPGYHLKCKERQQRRSQRKQGGAPA</sequence>
<protein>
    <submittedName>
        <fullName evidence="2">Uncharacterized protein</fullName>
    </submittedName>
</protein>
<organism evidence="2 3">
    <name type="scientific">Pleurostoma richardsiae</name>
    <dbReference type="NCBI Taxonomy" id="41990"/>
    <lineage>
        <taxon>Eukaryota</taxon>
        <taxon>Fungi</taxon>
        <taxon>Dikarya</taxon>
        <taxon>Ascomycota</taxon>
        <taxon>Pezizomycotina</taxon>
        <taxon>Sordariomycetes</taxon>
        <taxon>Sordariomycetidae</taxon>
        <taxon>Calosphaeriales</taxon>
        <taxon>Pleurostomataceae</taxon>
        <taxon>Pleurostoma</taxon>
    </lineage>
</organism>